<reference evidence="1" key="1">
    <citation type="journal article" date="2017" name="Nature">
        <title>The sunflower genome provides insights into oil metabolism, flowering and Asterid evolution.</title>
        <authorList>
            <person name="Badouin H."/>
            <person name="Gouzy J."/>
            <person name="Grassa C.J."/>
            <person name="Murat F."/>
            <person name="Staton S.E."/>
            <person name="Cottret L."/>
            <person name="Lelandais-Briere C."/>
            <person name="Owens G.L."/>
            <person name="Carrere S."/>
            <person name="Mayjonade B."/>
            <person name="Legrand L."/>
            <person name="Gill N."/>
            <person name="Kane N.C."/>
            <person name="Bowers J.E."/>
            <person name="Hubner S."/>
            <person name="Bellec A."/>
            <person name="Berard A."/>
            <person name="Berges H."/>
            <person name="Blanchet N."/>
            <person name="Boniface M.C."/>
            <person name="Brunel D."/>
            <person name="Catrice O."/>
            <person name="Chaidir N."/>
            <person name="Claudel C."/>
            <person name="Donnadieu C."/>
            <person name="Faraut T."/>
            <person name="Fievet G."/>
            <person name="Helmstetter N."/>
            <person name="King M."/>
            <person name="Knapp S.J."/>
            <person name="Lai Z."/>
            <person name="Le Paslier M.C."/>
            <person name="Lippi Y."/>
            <person name="Lorenzon L."/>
            <person name="Mandel J.R."/>
            <person name="Marage G."/>
            <person name="Marchand G."/>
            <person name="Marquand E."/>
            <person name="Bret-Mestries E."/>
            <person name="Morien E."/>
            <person name="Nambeesan S."/>
            <person name="Nguyen T."/>
            <person name="Pegot-Espagnet P."/>
            <person name="Pouilly N."/>
            <person name="Raftis F."/>
            <person name="Sallet E."/>
            <person name="Schiex T."/>
            <person name="Thomas J."/>
            <person name="Vandecasteele C."/>
            <person name="Vares D."/>
            <person name="Vear F."/>
            <person name="Vautrin S."/>
            <person name="Crespi M."/>
            <person name="Mangin B."/>
            <person name="Burke J.M."/>
            <person name="Salse J."/>
            <person name="Munos S."/>
            <person name="Vincourt P."/>
            <person name="Rieseberg L.H."/>
            <person name="Langlade N.B."/>
        </authorList>
    </citation>
    <scope>NUCLEOTIDE SEQUENCE</scope>
    <source>
        <tissue evidence="1">Leaves</tissue>
    </source>
</reference>
<evidence type="ECO:0000313" key="2">
    <source>
        <dbReference type="Proteomes" id="UP000215914"/>
    </source>
</evidence>
<reference evidence="1" key="2">
    <citation type="submission" date="2020-06" db="EMBL/GenBank/DDBJ databases">
        <title>Helianthus annuus Genome sequencing and assembly Release 2.</title>
        <authorList>
            <person name="Gouzy J."/>
            <person name="Langlade N."/>
            <person name="Munos S."/>
        </authorList>
    </citation>
    <scope>NUCLEOTIDE SEQUENCE</scope>
    <source>
        <tissue evidence="1">Leaves</tissue>
    </source>
</reference>
<comment type="caution">
    <text evidence="1">The sequence shown here is derived from an EMBL/GenBank/DDBJ whole genome shotgun (WGS) entry which is preliminary data.</text>
</comment>
<organism evidence="1 2">
    <name type="scientific">Helianthus annuus</name>
    <name type="common">Common sunflower</name>
    <dbReference type="NCBI Taxonomy" id="4232"/>
    <lineage>
        <taxon>Eukaryota</taxon>
        <taxon>Viridiplantae</taxon>
        <taxon>Streptophyta</taxon>
        <taxon>Embryophyta</taxon>
        <taxon>Tracheophyta</taxon>
        <taxon>Spermatophyta</taxon>
        <taxon>Magnoliopsida</taxon>
        <taxon>eudicotyledons</taxon>
        <taxon>Gunneridae</taxon>
        <taxon>Pentapetalae</taxon>
        <taxon>asterids</taxon>
        <taxon>campanulids</taxon>
        <taxon>Asterales</taxon>
        <taxon>Asteraceae</taxon>
        <taxon>Asteroideae</taxon>
        <taxon>Heliantheae alliance</taxon>
        <taxon>Heliantheae</taxon>
        <taxon>Helianthus</taxon>
    </lineage>
</organism>
<name>A0A9K3DNB8_HELAN</name>
<gene>
    <name evidence="1" type="ORF">HanXRQr2_Chr16g0726501</name>
</gene>
<sequence length="54" mass="6314">MPKSSLRFDHFSHFSPKMKKFCYRTIVISFLLSFPSKSLTQLKCSVTFQIVPEV</sequence>
<proteinExistence type="predicted"/>
<dbReference type="Gramene" id="mRNA:HanXRQr2_Chr16g0726501">
    <property type="protein sequence ID" value="CDS:HanXRQr2_Chr16g0726501.1"/>
    <property type="gene ID" value="HanXRQr2_Chr16g0726501"/>
</dbReference>
<dbReference type="EMBL" id="MNCJ02000331">
    <property type="protein sequence ID" value="KAF5758195.1"/>
    <property type="molecule type" value="Genomic_DNA"/>
</dbReference>
<dbReference type="Proteomes" id="UP000215914">
    <property type="component" value="Unassembled WGS sequence"/>
</dbReference>
<protein>
    <submittedName>
        <fullName evidence="1">Uncharacterized protein</fullName>
    </submittedName>
</protein>
<dbReference type="AlphaFoldDB" id="A0A9K3DNB8"/>
<keyword evidence="2" id="KW-1185">Reference proteome</keyword>
<evidence type="ECO:0000313" key="1">
    <source>
        <dbReference type="EMBL" id="KAF5758195.1"/>
    </source>
</evidence>
<accession>A0A9K3DNB8</accession>